<keyword evidence="7" id="KW-1185">Reference proteome</keyword>
<comment type="subcellular location">
    <subcellularLocation>
        <location evidence="2">Spore coat</location>
    </subcellularLocation>
</comment>
<dbReference type="PANTHER" id="PTHR39183">
    <property type="entry name" value="SPORE COAT PROTEIN F-LIKE PROTEIN YHCQ"/>
    <property type="match status" value="1"/>
</dbReference>
<proteinExistence type="inferred from homology"/>
<evidence type="ECO:0000256" key="1">
    <source>
        <dbReference type="ARBA" id="ARBA00022969"/>
    </source>
</evidence>
<dbReference type="InterPro" id="IPR012851">
    <property type="entry name" value="Spore_coat_CotF-like"/>
</dbReference>
<sequence>MQATMTPTGVLNDQMIAADCLISAKNAIKGCAMAIAEASTPEVRNTLKQHLNDAIVFHEQISQYMVNKGYYHPTNVQEQLRLDLQAAQQVLQSVGR</sequence>
<dbReference type="EMBL" id="MQMG01000031">
    <property type="protein sequence ID" value="OKO92375.1"/>
    <property type="molecule type" value="Genomic_DNA"/>
</dbReference>
<dbReference type="InterPro" id="IPR012347">
    <property type="entry name" value="Ferritin-like"/>
</dbReference>
<evidence type="ECO:0000313" key="4">
    <source>
        <dbReference type="EMBL" id="OKO92375.1"/>
    </source>
</evidence>
<evidence type="ECO:0000313" key="5">
    <source>
        <dbReference type="EMBL" id="WMJ15245.1"/>
    </source>
</evidence>
<keyword evidence="4" id="KW-0167">Capsid protein</keyword>
<name>A0A1Q5SWZ1_9BACL</name>
<dbReference type="EMBL" id="CP133076">
    <property type="protein sequence ID" value="WMJ15245.1"/>
    <property type="molecule type" value="Genomic_DNA"/>
</dbReference>
<reference evidence="4" key="3">
    <citation type="journal article" date="2019" name="Int. J. Syst. Evol. Microbiol.">
        <title>Geobacillus proteiniphilus sp. nov., a thermophilic bacterium isolated from a high-temperature heavy oil reservoir in China.</title>
        <authorList>
            <person name="Semenova E.M."/>
            <person name="Sokolova D.S."/>
            <person name="Grouzdev D.S."/>
            <person name="Poltaraus A.B."/>
            <person name="Vinokurova N.G."/>
            <person name="Tourova T.P."/>
            <person name="Nazina T.N."/>
        </authorList>
    </citation>
    <scope>NUCLEOTIDE SEQUENCE</scope>
    <source>
        <strain evidence="4">1017</strain>
    </source>
</reference>
<gene>
    <name evidence="4" type="ORF">BRO54_2431</name>
    <name evidence="5" type="ORF">RA955_10445</name>
</gene>
<reference evidence="5 7" key="4">
    <citation type="submission" date="2023-08" db="EMBL/GenBank/DDBJ databases">
        <title>Genome sequencing of the thermostable Gram positive bacteria Geobacillus proteiniphilus strain T-6.</title>
        <authorList>
            <person name="Shulami S."/>
            <person name="Shoham Y."/>
        </authorList>
    </citation>
    <scope>NUCLEOTIDE SEQUENCE [LARGE SCALE GENOMIC DNA]</scope>
    <source>
        <strain evidence="5 7">T-6</strain>
    </source>
</reference>
<evidence type="ECO:0000256" key="2">
    <source>
        <dbReference type="ARBA" id="ARBA00024325"/>
    </source>
</evidence>
<dbReference type="PANTHER" id="PTHR39183:SF1">
    <property type="entry name" value="SPORE COAT PROTEIN F-LIKE PROTEIN YHCQ"/>
    <property type="match status" value="1"/>
</dbReference>
<protein>
    <submittedName>
        <fullName evidence="4 5">Spore coat protein</fullName>
    </submittedName>
</protein>
<evidence type="ECO:0000256" key="3">
    <source>
        <dbReference type="ARBA" id="ARBA00024344"/>
    </source>
</evidence>
<dbReference type="Proteomes" id="UP000186030">
    <property type="component" value="Unassembled WGS sequence"/>
</dbReference>
<keyword evidence="1" id="KW-0749">Sporulation</keyword>
<dbReference type="RefSeq" id="WP_074044010.1">
    <property type="nucleotide sequence ID" value="NZ_CP133076.1"/>
</dbReference>
<organism evidence="4 6">
    <name type="scientific">Geobacillus proteiniphilus</name>
    <dbReference type="NCBI Taxonomy" id="860353"/>
    <lineage>
        <taxon>Bacteria</taxon>
        <taxon>Bacillati</taxon>
        <taxon>Bacillota</taxon>
        <taxon>Bacilli</taxon>
        <taxon>Bacillales</taxon>
        <taxon>Anoxybacillaceae</taxon>
        <taxon>Geobacillus</taxon>
    </lineage>
</organism>
<dbReference type="GO" id="GO:0030435">
    <property type="term" value="P:sporulation resulting in formation of a cellular spore"/>
    <property type="evidence" value="ECO:0007669"/>
    <property type="project" value="UniProtKB-KW"/>
</dbReference>
<reference evidence="6" key="2">
    <citation type="submission" date="2017-01" db="EMBL/GenBank/DDBJ databases">
        <title>Genome sequencing and annotation of Geobacillus sp. 1017, a Hydrocarbon-Oxidizing Thermophilic Bacterium Isolated from a Heavy Oil Reservoir (China).</title>
        <authorList>
            <person name="Kadnikov V.V."/>
            <person name="Mardanov A.V."/>
            <person name="Poltaraus A.B."/>
            <person name="Sokolova D.S."/>
            <person name="Semenova E.M."/>
            <person name="Ravin N.V."/>
            <person name="Tourova T.P."/>
            <person name="Nazina T.N."/>
        </authorList>
    </citation>
    <scope>NUCLEOTIDE SEQUENCE [LARGE SCALE GENOMIC DNA]</scope>
    <source>
        <strain evidence="6">1017</strain>
    </source>
</reference>
<dbReference type="AlphaFoldDB" id="A0A1Q5SWZ1"/>
<reference evidence="4 6" key="1">
    <citation type="submission" date="2016-11" db="EMBL/GenBank/DDBJ databases">
        <authorList>
            <person name="Kadnikov V."/>
            <person name="Nazina T."/>
        </authorList>
    </citation>
    <scope>NUCLEOTIDE SEQUENCE [LARGE SCALE GENOMIC DNA]</scope>
    <source>
        <strain evidence="4 6">1017</strain>
    </source>
</reference>
<evidence type="ECO:0000313" key="6">
    <source>
        <dbReference type="Proteomes" id="UP000186030"/>
    </source>
</evidence>
<dbReference type="Proteomes" id="UP001223761">
    <property type="component" value="Chromosome"/>
</dbReference>
<dbReference type="Pfam" id="PF07875">
    <property type="entry name" value="Coat_F"/>
    <property type="match status" value="1"/>
</dbReference>
<comment type="similarity">
    <text evidence="3">Belongs to the CotF family.</text>
</comment>
<keyword evidence="4" id="KW-0946">Virion</keyword>
<accession>A0A1Q5SWZ1</accession>
<evidence type="ECO:0000313" key="7">
    <source>
        <dbReference type="Proteomes" id="UP001223761"/>
    </source>
</evidence>
<dbReference type="Gene3D" id="1.20.1260.10">
    <property type="match status" value="1"/>
</dbReference>